<dbReference type="Pfam" id="PF08557">
    <property type="entry name" value="Lipid_DES"/>
    <property type="match status" value="1"/>
</dbReference>
<dbReference type="PIRSF" id="PIRSF017228">
    <property type="entry name" value="Sphnglp_dlt4_des"/>
    <property type="match status" value="1"/>
</dbReference>
<keyword evidence="7 10" id="KW-0560">Oxidoreductase</keyword>
<evidence type="ECO:0000313" key="13">
    <source>
        <dbReference type="Ensembl" id="ENSCSAVP00000006919.1"/>
    </source>
</evidence>
<feature type="transmembrane region" description="Helical" evidence="11">
    <location>
        <begin position="104"/>
        <end position="125"/>
    </location>
</feature>
<evidence type="ECO:0000256" key="6">
    <source>
        <dbReference type="ARBA" id="ARBA00022989"/>
    </source>
</evidence>
<proteinExistence type="inferred from homology"/>
<dbReference type="Ensembl" id="ENSCSAVT00000007006.1">
    <property type="protein sequence ID" value="ENSCSAVP00000006919.1"/>
    <property type="gene ID" value="ENSCSAVG00000004129.1"/>
</dbReference>
<dbReference type="OMA" id="DYLVIMY"/>
<dbReference type="GO" id="GO:0016020">
    <property type="term" value="C:membrane"/>
    <property type="evidence" value="ECO:0007669"/>
    <property type="project" value="UniProtKB-SubCell"/>
</dbReference>
<dbReference type="GeneTree" id="ENSGT00390000013448"/>
<evidence type="ECO:0000256" key="8">
    <source>
        <dbReference type="ARBA" id="ARBA00023098"/>
    </source>
</evidence>
<keyword evidence="8 10" id="KW-0443">Lipid metabolism</keyword>
<dbReference type="CDD" id="cd03508">
    <property type="entry name" value="Delta4-sphingolipid-FADS-like"/>
    <property type="match status" value="1"/>
</dbReference>
<feature type="transmembrane region" description="Helical" evidence="11">
    <location>
        <begin position="211"/>
        <end position="232"/>
    </location>
</feature>
<dbReference type="PANTHER" id="PTHR12879:SF8">
    <property type="entry name" value="SPHINGOLIPID DELTA(4)-DESATURASE DES1"/>
    <property type="match status" value="1"/>
</dbReference>
<dbReference type="HOGENOM" id="CLU_032156_0_0_1"/>
<evidence type="ECO:0000256" key="10">
    <source>
        <dbReference type="PIRNR" id="PIRNR017228"/>
    </source>
</evidence>
<dbReference type="eggNOG" id="KOG2987">
    <property type="taxonomic scope" value="Eukaryota"/>
</dbReference>
<dbReference type="AlphaFoldDB" id="H2YNL2"/>
<evidence type="ECO:0000256" key="4">
    <source>
        <dbReference type="ARBA" id="ARBA00022516"/>
    </source>
</evidence>
<comment type="similarity">
    <text evidence="2 10">Belongs to the fatty acid desaturase type 1 family. DEGS subfamily.</text>
</comment>
<dbReference type="InterPro" id="IPR013866">
    <property type="entry name" value="Sphingolipid_d4-desaturase_N"/>
</dbReference>
<feature type="transmembrane region" description="Helical" evidence="11">
    <location>
        <begin position="188"/>
        <end position="205"/>
    </location>
</feature>
<evidence type="ECO:0000256" key="7">
    <source>
        <dbReference type="ARBA" id="ARBA00023002"/>
    </source>
</evidence>
<name>H2YNL2_CIOSA</name>
<keyword evidence="5 11" id="KW-0812">Transmembrane</keyword>
<dbReference type="GO" id="GO:0046513">
    <property type="term" value="P:ceramide biosynthetic process"/>
    <property type="evidence" value="ECO:0007669"/>
    <property type="project" value="TreeGrafter"/>
</dbReference>
<accession>H2YNL2</accession>
<keyword evidence="6 11" id="KW-1133">Transmembrane helix</keyword>
<feature type="transmembrane region" description="Helical" evidence="11">
    <location>
        <begin position="66"/>
        <end position="84"/>
    </location>
</feature>
<evidence type="ECO:0000313" key="14">
    <source>
        <dbReference type="Proteomes" id="UP000007875"/>
    </source>
</evidence>
<evidence type="ECO:0000259" key="12">
    <source>
        <dbReference type="SMART" id="SM01269"/>
    </source>
</evidence>
<sequence>MGNYVTRTSYEWVYTDEPHASRRKEILEKYPDMKKLMKVNPHFKWVVAAEIAFQMIMCYLVKDASWLWVFVITYVIGGTVNHSLTLAVHELSHNRAFGHGKHAIWNRVLAFIANLPIGVPFCVSFKKYHLEHHRKLGVDGVDTDIPMPIEGKLFRTTARKLLWVILQPFLYSLRPLFINPKPLNRLDYFNLVLQILFNGFIVHSLGAKPLVYLILGTFLGLGLHPISGHFIAEHYMFLKGHETYSYYGPLNTLTFNVGYHVEHHDFPSITGSRLPLVKQIAPEFYDHLPMYSSWTKVIHDFVTDPSIGPYSRIKRAGIQ</sequence>
<organism evidence="13 14">
    <name type="scientific">Ciona savignyi</name>
    <name type="common">Pacific transparent sea squirt</name>
    <dbReference type="NCBI Taxonomy" id="51511"/>
    <lineage>
        <taxon>Eukaryota</taxon>
        <taxon>Metazoa</taxon>
        <taxon>Chordata</taxon>
        <taxon>Tunicata</taxon>
        <taxon>Ascidiacea</taxon>
        <taxon>Phlebobranchia</taxon>
        <taxon>Cionidae</taxon>
        <taxon>Ciona</taxon>
    </lineage>
</organism>
<dbReference type="InterPro" id="IPR011388">
    <property type="entry name" value="DES1/DES2"/>
</dbReference>
<keyword evidence="9 10" id="KW-0472">Membrane</keyword>
<dbReference type="SMART" id="SM01269">
    <property type="entry name" value="Lipid_DES"/>
    <property type="match status" value="1"/>
</dbReference>
<evidence type="ECO:0000256" key="3">
    <source>
        <dbReference type="ARBA" id="ARBA00012021"/>
    </source>
</evidence>
<comment type="subcellular location">
    <subcellularLocation>
        <location evidence="1">Membrane</location>
        <topology evidence="1">Multi-pass membrane protein</topology>
    </subcellularLocation>
</comment>
<evidence type="ECO:0000256" key="9">
    <source>
        <dbReference type="ARBA" id="ARBA00023136"/>
    </source>
</evidence>
<evidence type="ECO:0000256" key="2">
    <source>
        <dbReference type="ARBA" id="ARBA00006146"/>
    </source>
</evidence>
<reference evidence="13" key="3">
    <citation type="submission" date="2025-09" db="UniProtKB">
        <authorList>
            <consortium name="Ensembl"/>
        </authorList>
    </citation>
    <scope>IDENTIFICATION</scope>
</reference>
<dbReference type="InParanoid" id="H2YNL2"/>
<dbReference type="Proteomes" id="UP000007875">
    <property type="component" value="Unassembled WGS sequence"/>
</dbReference>
<evidence type="ECO:0000256" key="1">
    <source>
        <dbReference type="ARBA" id="ARBA00004141"/>
    </source>
</evidence>
<keyword evidence="14" id="KW-1185">Reference proteome</keyword>
<dbReference type="STRING" id="51511.ENSCSAVP00000006919"/>
<protein>
    <recommendedName>
        <fullName evidence="3">sphingolipid 4-desaturase</fullName>
        <ecNumber evidence="3">1.14.19.17</ecNumber>
    </recommendedName>
</protein>
<dbReference type="EC" id="1.14.19.17" evidence="3"/>
<reference evidence="13" key="2">
    <citation type="submission" date="2025-08" db="UniProtKB">
        <authorList>
            <consortium name="Ensembl"/>
        </authorList>
    </citation>
    <scope>IDENTIFICATION</scope>
</reference>
<dbReference type="PANTHER" id="PTHR12879">
    <property type="entry name" value="SPHINGOLIPID DELTA 4 DESATURASE/C-4 HYDROXYLASE PROTEIN DES2"/>
    <property type="match status" value="1"/>
</dbReference>
<dbReference type="GO" id="GO:0042284">
    <property type="term" value="F:sphingolipid delta-4 desaturase activity"/>
    <property type="evidence" value="ECO:0007669"/>
    <property type="project" value="UniProtKB-UniRule"/>
</dbReference>
<reference evidence="14" key="1">
    <citation type="submission" date="2003-08" db="EMBL/GenBank/DDBJ databases">
        <authorList>
            <person name="Birren B."/>
            <person name="Nusbaum C."/>
            <person name="Abebe A."/>
            <person name="Abouelleil A."/>
            <person name="Adekoya E."/>
            <person name="Ait-zahra M."/>
            <person name="Allen N."/>
            <person name="Allen T."/>
            <person name="An P."/>
            <person name="Anderson M."/>
            <person name="Anderson S."/>
            <person name="Arachchi H."/>
            <person name="Armbruster J."/>
            <person name="Bachantsang P."/>
            <person name="Baldwin J."/>
            <person name="Barry A."/>
            <person name="Bayul T."/>
            <person name="Blitshsteyn B."/>
            <person name="Bloom T."/>
            <person name="Blye J."/>
            <person name="Boguslavskiy L."/>
            <person name="Borowsky M."/>
            <person name="Boukhgalter B."/>
            <person name="Brunache A."/>
            <person name="Butler J."/>
            <person name="Calixte N."/>
            <person name="Calvo S."/>
            <person name="Camarata J."/>
            <person name="Campo K."/>
            <person name="Chang J."/>
            <person name="Cheshatsang Y."/>
            <person name="Citroen M."/>
            <person name="Collymore A."/>
            <person name="Considine T."/>
            <person name="Cook A."/>
            <person name="Cooke P."/>
            <person name="Corum B."/>
            <person name="Cuomo C."/>
            <person name="David R."/>
            <person name="Dawoe T."/>
            <person name="Degray S."/>
            <person name="Dodge S."/>
            <person name="Dooley K."/>
            <person name="Dorje P."/>
            <person name="Dorjee K."/>
            <person name="Dorris L."/>
            <person name="Duffey N."/>
            <person name="Dupes A."/>
            <person name="Elkins T."/>
            <person name="Engels R."/>
            <person name="Erickson J."/>
            <person name="Farina A."/>
            <person name="Faro S."/>
            <person name="Ferreira P."/>
            <person name="Fischer H."/>
            <person name="Fitzgerald M."/>
            <person name="Foley K."/>
            <person name="Gage D."/>
            <person name="Galagan J."/>
            <person name="Gearin G."/>
            <person name="Gnerre S."/>
            <person name="Gnirke A."/>
            <person name="Goyette A."/>
            <person name="Graham J."/>
            <person name="Grandbois E."/>
            <person name="Gyaltsen K."/>
            <person name="Hafez N."/>
            <person name="Hagopian D."/>
            <person name="Hagos B."/>
            <person name="Hall J."/>
            <person name="Hatcher B."/>
            <person name="Heller A."/>
            <person name="Higgins H."/>
            <person name="Honan T."/>
            <person name="Horn A."/>
            <person name="Houde N."/>
            <person name="Hughes L."/>
            <person name="Hulme W."/>
            <person name="Husby E."/>
            <person name="Iliev I."/>
            <person name="Jaffe D."/>
            <person name="Jones C."/>
            <person name="Kamal M."/>
            <person name="Kamat A."/>
            <person name="Kamvysselis M."/>
            <person name="Karlsson E."/>
            <person name="Kells C."/>
            <person name="Kieu A."/>
            <person name="Kisner P."/>
            <person name="Kodira C."/>
            <person name="Kulbokas E."/>
            <person name="Labutti K."/>
            <person name="Lama D."/>
            <person name="Landers T."/>
            <person name="Leger J."/>
            <person name="Levine S."/>
            <person name="Lewis D."/>
            <person name="Lewis T."/>
            <person name="Lindblad-toh K."/>
            <person name="Liu X."/>
            <person name="Lokyitsang T."/>
            <person name="Lokyitsang Y."/>
            <person name="Lucien O."/>
            <person name="Lui A."/>
            <person name="Ma L.J."/>
            <person name="Mabbitt R."/>
            <person name="Macdonald J."/>
            <person name="Maclean C."/>
            <person name="Major J."/>
            <person name="Manning J."/>
            <person name="Marabella R."/>
            <person name="Maru K."/>
            <person name="Matthews C."/>
            <person name="Mauceli E."/>
            <person name="Mccarthy M."/>
            <person name="Mcdonough S."/>
            <person name="Mcghee T."/>
            <person name="Meldrim J."/>
            <person name="Meneus L."/>
            <person name="Mesirov J."/>
            <person name="Mihalev A."/>
            <person name="Mihova T."/>
            <person name="Mikkelsen T."/>
            <person name="Mlenga V."/>
            <person name="Moru K."/>
            <person name="Mozes J."/>
            <person name="Mulrain L."/>
            <person name="Munson G."/>
            <person name="Naylor J."/>
            <person name="Newes C."/>
            <person name="Nguyen C."/>
            <person name="Nguyen N."/>
            <person name="Nguyen T."/>
            <person name="Nicol R."/>
            <person name="Nielsen C."/>
            <person name="Nizzari M."/>
            <person name="Norbu C."/>
            <person name="Norbu N."/>
            <person name="O'donnell P."/>
            <person name="Okoawo O."/>
            <person name="O'leary S."/>
            <person name="Omotosho B."/>
            <person name="O'neill K."/>
            <person name="Osman S."/>
            <person name="Parker S."/>
            <person name="Perrin D."/>
            <person name="Phunkhang P."/>
            <person name="Piqani B."/>
            <person name="Purcell S."/>
            <person name="Rachupka T."/>
            <person name="Ramasamy U."/>
            <person name="Rameau R."/>
            <person name="Ray V."/>
            <person name="Raymond C."/>
            <person name="Retta R."/>
            <person name="Richardson S."/>
            <person name="Rise C."/>
            <person name="Rodriguez J."/>
            <person name="Rogers J."/>
            <person name="Rogov P."/>
            <person name="Rutman M."/>
            <person name="Schupbach R."/>
            <person name="Seaman C."/>
            <person name="Settipalli S."/>
            <person name="Sharpe T."/>
            <person name="Sheridan J."/>
            <person name="Sherpa N."/>
            <person name="Shi J."/>
            <person name="Smirnov S."/>
            <person name="Smith C."/>
            <person name="Sougnez C."/>
            <person name="Spencer B."/>
            <person name="Stalker J."/>
            <person name="Stange-thomann N."/>
            <person name="Stavropoulos S."/>
            <person name="Stetson K."/>
            <person name="Stone C."/>
            <person name="Stone S."/>
            <person name="Stubbs M."/>
            <person name="Talamas J."/>
            <person name="Tchuinga P."/>
            <person name="Tenzing P."/>
            <person name="Tesfaye S."/>
            <person name="Theodore J."/>
            <person name="Thoulutsang Y."/>
            <person name="Topham K."/>
            <person name="Towey S."/>
            <person name="Tsamla T."/>
            <person name="Tsomo N."/>
            <person name="Vallee D."/>
            <person name="Vassiliev H."/>
            <person name="Venkataraman V."/>
            <person name="Vinson J."/>
            <person name="Vo A."/>
            <person name="Wade C."/>
            <person name="Wang S."/>
            <person name="Wangchuk T."/>
            <person name="Wangdi T."/>
            <person name="Whittaker C."/>
            <person name="Wilkinson J."/>
            <person name="Wu Y."/>
            <person name="Wyman D."/>
            <person name="Yadav S."/>
            <person name="Yang S."/>
            <person name="Yang X."/>
            <person name="Yeager S."/>
            <person name="Yee E."/>
            <person name="Young G."/>
            <person name="Zainoun J."/>
            <person name="Zembeck L."/>
            <person name="Zimmer A."/>
            <person name="Zody M."/>
            <person name="Lander E."/>
        </authorList>
    </citation>
    <scope>NUCLEOTIDE SEQUENCE [LARGE SCALE GENOMIC DNA]</scope>
</reference>
<keyword evidence="4" id="KW-0444">Lipid biosynthesis</keyword>
<evidence type="ECO:0000256" key="5">
    <source>
        <dbReference type="ARBA" id="ARBA00022692"/>
    </source>
</evidence>
<dbReference type="Pfam" id="PF00487">
    <property type="entry name" value="FA_desaturase"/>
    <property type="match status" value="1"/>
</dbReference>
<dbReference type="InterPro" id="IPR005804">
    <property type="entry name" value="FA_desaturase_dom"/>
</dbReference>
<feature type="domain" description="Sphingolipid delta4-desaturase N-terminal" evidence="12">
    <location>
        <begin position="5"/>
        <end position="43"/>
    </location>
</feature>
<evidence type="ECO:0000256" key="11">
    <source>
        <dbReference type="SAM" id="Phobius"/>
    </source>
</evidence>